<dbReference type="GO" id="GO:0016757">
    <property type="term" value="F:glycosyltransferase activity"/>
    <property type="evidence" value="ECO:0007669"/>
    <property type="project" value="UniProtKB-KW"/>
</dbReference>
<dbReference type="OrthoDB" id="9787225at2"/>
<organism evidence="12 13">
    <name type="scientific">Clostridium liquoris</name>
    <dbReference type="NCBI Taxonomy" id="1289519"/>
    <lineage>
        <taxon>Bacteria</taxon>
        <taxon>Bacillati</taxon>
        <taxon>Bacillota</taxon>
        <taxon>Clostridia</taxon>
        <taxon>Eubacteriales</taxon>
        <taxon>Clostridiaceae</taxon>
        <taxon>Clostridium</taxon>
    </lineage>
</organism>
<name>A0A2T0B212_9CLOT</name>
<keyword evidence="4 12" id="KW-0808">Transferase</keyword>
<evidence type="ECO:0000256" key="10">
    <source>
        <dbReference type="SAM" id="SignalP"/>
    </source>
</evidence>
<accession>A0A2T0B212</accession>
<evidence type="ECO:0000313" key="12">
    <source>
        <dbReference type="EMBL" id="PRR77784.1"/>
    </source>
</evidence>
<keyword evidence="3" id="KW-0328">Glycosyltransferase</keyword>
<evidence type="ECO:0000256" key="9">
    <source>
        <dbReference type="PROSITE-ProRule" id="PRU01373"/>
    </source>
</evidence>
<dbReference type="Pfam" id="PF01471">
    <property type="entry name" value="PG_binding_1"/>
    <property type="match status" value="1"/>
</dbReference>
<feature type="active site" description="Proton donor/acceptor" evidence="9">
    <location>
        <position position="114"/>
    </location>
</feature>
<dbReference type="EMBL" id="PVXO01000058">
    <property type="protein sequence ID" value="PRR77784.1"/>
    <property type="molecule type" value="Genomic_DNA"/>
</dbReference>
<dbReference type="PANTHER" id="PTHR30582:SF24">
    <property type="entry name" value="L,D-TRANSPEPTIDASE ERFK_SRFK-RELATED"/>
    <property type="match status" value="1"/>
</dbReference>
<evidence type="ECO:0000256" key="6">
    <source>
        <dbReference type="ARBA" id="ARBA00022960"/>
    </source>
</evidence>
<feature type="signal peptide" evidence="10">
    <location>
        <begin position="1"/>
        <end position="23"/>
    </location>
</feature>
<dbReference type="InterPro" id="IPR036366">
    <property type="entry name" value="PGBDSf"/>
</dbReference>
<evidence type="ECO:0000313" key="13">
    <source>
        <dbReference type="Proteomes" id="UP000239706"/>
    </source>
</evidence>
<evidence type="ECO:0000256" key="5">
    <source>
        <dbReference type="ARBA" id="ARBA00022801"/>
    </source>
</evidence>
<dbReference type="GO" id="GO:0005576">
    <property type="term" value="C:extracellular region"/>
    <property type="evidence" value="ECO:0007669"/>
    <property type="project" value="TreeGrafter"/>
</dbReference>
<dbReference type="CDD" id="cd16913">
    <property type="entry name" value="YkuD_like"/>
    <property type="match status" value="1"/>
</dbReference>
<dbReference type="Gene3D" id="2.40.440.10">
    <property type="entry name" value="L,D-transpeptidase catalytic domain-like"/>
    <property type="match status" value="1"/>
</dbReference>
<comment type="pathway">
    <text evidence="1 9">Cell wall biogenesis; peptidoglycan biosynthesis.</text>
</comment>
<keyword evidence="6 9" id="KW-0133">Cell shape</keyword>
<dbReference type="SUPFAM" id="SSF47090">
    <property type="entry name" value="PGBD-like"/>
    <property type="match status" value="1"/>
</dbReference>
<keyword evidence="5" id="KW-0378">Hydrolase</keyword>
<dbReference type="RefSeq" id="WP_106064236.1">
    <property type="nucleotide sequence ID" value="NZ_PVXO01000058.1"/>
</dbReference>
<dbReference type="InterPro" id="IPR036365">
    <property type="entry name" value="PGBD-like_sf"/>
</dbReference>
<evidence type="ECO:0000256" key="7">
    <source>
        <dbReference type="ARBA" id="ARBA00022984"/>
    </source>
</evidence>
<dbReference type="UniPathway" id="UPA00219"/>
<dbReference type="PROSITE" id="PS52029">
    <property type="entry name" value="LD_TPASE"/>
    <property type="match status" value="1"/>
</dbReference>
<reference evidence="12 13" key="1">
    <citation type="submission" date="2018-03" db="EMBL/GenBank/DDBJ databases">
        <title>Genome sequence of Clostridium liquoris DSM 100320.</title>
        <authorList>
            <person name="Poehlein A."/>
            <person name="Daniel R."/>
        </authorList>
    </citation>
    <scope>NUCLEOTIDE SEQUENCE [LARGE SCALE GENOMIC DNA]</scope>
    <source>
        <strain evidence="12 13">DSM 100320</strain>
    </source>
</reference>
<evidence type="ECO:0000256" key="2">
    <source>
        <dbReference type="ARBA" id="ARBA00005992"/>
    </source>
</evidence>
<dbReference type="PANTHER" id="PTHR30582">
    <property type="entry name" value="L,D-TRANSPEPTIDASE"/>
    <property type="match status" value="1"/>
</dbReference>
<dbReference type="EC" id="2.-.-.-" evidence="12"/>
<dbReference type="Proteomes" id="UP000239706">
    <property type="component" value="Unassembled WGS sequence"/>
</dbReference>
<dbReference type="GO" id="GO:0071555">
    <property type="term" value="P:cell wall organization"/>
    <property type="evidence" value="ECO:0007669"/>
    <property type="project" value="UniProtKB-UniRule"/>
</dbReference>
<evidence type="ECO:0000256" key="1">
    <source>
        <dbReference type="ARBA" id="ARBA00004752"/>
    </source>
</evidence>
<dbReference type="GO" id="GO:0071972">
    <property type="term" value="F:peptidoglycan L,D-transpeptidase activity"/>
    <property type="evidence" value="ECO:0007669"/>
    <property type="project" value="TreeGrafter"/>
</dbReference>
<dbReference type="GO" id="GO:0008360">
    <property type="term" value="P:regulation of cell shape"/>
    <property type="evidence" value="ECO:0007669"/>
    <property type="project" value="UniProtKB-UniRule"/>
</dbReference>
<dbReference type="InterPro" id="IPR002477">
    <property type="entry name" value="Peptidoglycan-bd-like"/>
</dbReference>
<sequence>MKKCRYFFAIVMFILILFSTTSATIVRAEAAEKKPSKSNKDDYNILVDISEFKLYLIKNDTNEPIKVYPIAGGKPETPSPYGTWIIVNKAKDWGTGFGTRWMELSVPWGKYGIHGTDKPLTISNPDSLGCIRMFNKDVEELYKYVDCGTMVVIYGGPYNLSWYKFRVLKPGDRGADVMETQRSLKERGYYSGQLDGVYGENMKAHVIRFRKDNKLKTTHDIDEEMYNALGMQAFE</sequence>
<evidence type="ECO:0000256" key="3">
    <source>
        <dbReference type="ARBA" id="ARBA00022676"/>
    </source>
</evidence>
<dbReference type="AlphaFoldDB" id="A0A2T0B212"/>
<dbReference type="Gene3D" id="1.10.101.10">
    <property type="entry name" value="PGBD-like superfamily/PGBD"/>
    <property type="match status" value="1"/>
</dbReference>
<comment type="caution">
    <text evidence="12">The sequence shown here is derived from an EMBL/GenBank/DDBJ whole genome shotgun (WGS) entry which is preliminary data.</text>
</comment>
<protein>
    <submittedName>
        <fullName evidence="12">Putative L,D-transpeptidase YkuD</fullName>
        <ecNumber evidence="12">2.-.-.-</ecNumber>
    </submittedName>
</protein>
<dbReference type="Pfam" id="PF03734">
    <property type="entry name" value="YkuD"/>
    <property type="match status" value="1"/>
</dbReference>
<dbReference type="SUPFAM" id="SSF141523">
    <property type="entry name" value="L,D-transpeptidase catalytic domain-like"/>
    <property type="match status" value="1"/>
</dbReference>
<gene>
    <name evidence="12" type="primary">ykuD_2</name>
    <name evidence="12" type="ORF">CLLI_21720</name>
</gene>
<comment type="similarity">
    <text evidence="2">Belongs to the YkuD family.</text>
</comment>
<evidence type="ECO:0000256" key="4">
    <source>
        <dbReference type="ARBA" id="ARBA00022679"/>
    </source>
</evidence>
<dbReference type="GO" id="GO:0018104">
    <property type="term" value="P:peptidoglycan-protein cross-linking"/>
    <property type="evidence" value="ECO:0007669"/>
    <property type="project" value="TreeGrafter"/>
</dbReference>
<keyword evidence="13" id="KW-1185">Reference proteome</keyword>
<dbReference type="InterPro" id="IPR038063">
    <property type="entry name" value="Transpep_catalytic_dom"/>
</dbReference>
<keyword evidence="8 9" id="KW-0961">Cell wall biogenesis/degradation</keyword>
<keyword evidence="7 9" id="KW-0573">Peptidoglycan synthesis</keyword>
<dbReference type="InterPro" id="IPR005490">
    <property type="entry name" value="LD_TPept_cat_dom"/>
</dbReference>
<feature type="chain" id="PRO_5038991412" evidence="10">
    <location>
        <begin position="24"/>
        <end position="235"/>
    </location>
</feature>
<evidence type="ECO:0000259" key="11">
    <source>
        <dbReference type="PROSITE" id="PS52029"/>
    </source>
</evidence>
<feature type="domain" description="L,D-TPase catalytic" evidence="11">
    <location>
        <begin position="43"/>
        <end position="154"/>
    </location>
</feature>
<dbReference type="InterPro" id="IPR050979">
    <property type="entry name" value="LD-transpeptidase"/>
</dbReference>
<feature type="active site" description="Nucleophile" evidence="9">
    <location>
        <position position="130"/>
    </location>
</feature>
<evidence type="ECO:0000256" key="8">
    <source>
        <dbReference type="ARBA" id="ARBA00023316"/>
    </source>
</evidence>
<keyword evidence="10" id="KW-0732">Signal</keyword>
<proteinExistence type="inferred from homology"/>